<gene>
    <name evidence="14" type="ORF">M407DRAFT_20233</name>
</gene>
<evidence type="ECO:0000256" key="9">
    <source>
        <dbReference type="PIRSR" id="PIRSR630616-3"/>
    </source>
</evidence>
<keyword evidence="4 8" id="KW-0547">Nucleotide-binding</keyword>
<dbReference type="InterPro" id="IPR000253">
    <property type="entry name" value="FHA_dom"/>
</dbReference>
<dbReference type="Gene3D" id="1.10.510.10">
    <property type="entry name" value="Transferase(Phosphotransferase) domain 1"/>
    <property type="match status" value="1"/>
</dbReference>
<feature type="cross-link" description="Glycyl lysine isopeptide (Lys-Gly) (interchain with G-Cter in SUMO2)" evidence="9">
    <location>
        <position position="339"/>
    </location>
</feature>
<name>A0A0C3QS17_9AGAM</name>
<dbReference type="OrthoDB" id="10252171at2759"/>
<sequence length="599" mass="66343">MFGSRPAQQQQQQNRAPVIRRAIRGDMAPPPDPPIMVPPLAPASSYHTANTHAPTEADEATQRSTQEEDGNPGAKPAEPSDPFEGLWGKLVPCNSAMETIDLRVEQPQYVVGRAHDAHIQIGHPKISSRHCELRLVYNPNNTTTVSVVDFSTNGTYVNGVRLGRGRHSMLNHGDELSLGVPVGLTNEEDFRFIFRSRITAIERGGGIHAQYSFGTTLGTGSFATVRRAICKCTGQHYAVKIIAKSKLVNNPKTLLMLDRELSILRDLKHFNITKIKEYYQDESTLFIVMELVEGGDLLDRIINSGANGLGEEMARELTAEMVDAIQYTHRKKIMHRDLKPENVLLTAPTPEHPHGRVKVADFGLAKSMVDGTYAKTMCGTPAYLAPEVVLNGSQPYDFKVDCWSLGVIVWAMVTNTACFAEDDNLSLIERFQNRWANWELLEGRGLSDDCIDFMQKMIVTDPHQRMSITDARHHPWLRDIRNDPPSDWTASQSQPSQFNSYSQSQSEVYTTEYRGRTPAFETGSRRPTPKVSAENLRLAEEEITTPMETEGMRNGVVDGYRGAGFDGSGVSSEGGSRYDASGPPSRSVEPETADGGPQD</sequence>
<dbReference type="SUPFAM" id="SSF56112">
    <property type="entry name" value="Protein kinase-like (PK-like)"/>
    <property type="match status" value="1"/>
</dbReference>
<evidence type="ECO:0000259" key="13">
    <source>
        <dbReference type="PROSITE" id="PS50011"/>
    </source>
</evidence>
<proteinExistence type="inferred from homology"/>
<dbReference type="STRING" id="1051891.A0A0C3QS17"/>
<dbReference type="InterPro" id="IPR000719">
    <property type="entry name" value="Prot_kinase_dom"/>
</dbReference>
<feature type="compositionally biased region" description="Polar residues" evidence="11">
    <location>
        <begin position="488"/>
        <end position="509"/>
    </location>
</feature>
<evidence type="ECO:0000256" key="2">
    <source>
        <dbReference type="ARBA" id="ARBA00022527"/>
    </source>
</evidence>
<dbReference type="FunFam" id="3.30.200.20:FF:000042">
    <property type="entry name" value="Aurora kinase A"/>
    <property type="match status" value="1"/>
</dbReference>
<dbReference type="SMART" id="SM00220">
    <property type="entry name" value="S_TKc"/>
    <property type="match status" value="1"/>
</dbReference>
<dbReference type="CDD" id="cd05117">
    <property type="entry name" value="STKc_CAMK"/>
    <property type="match status" value="1"/>
</dbReference>
<evidence type="ECO:0000256" key="7">
    <source>
        <dbReference type="PIRSR" id="PIRSR630616-1"/>
    </source>
</evidence>
<evidence type="ECO:0000256" key="8">
    <source>
        <dbReference type="PIRSR" id="PIRSR630616-2"/>
    </source>
</evidence>
<dbReference type="InterPro" id="IPR008984">
    <property type="entry name" value="SMAD_FHA_dom_sf"/>
</dbReference>
<evidence type="ECO:0000256" key="3">
    <source>
        <dbReference type="ARBA" id="ARBA00022679"/>
    </source>
</evidence>
<dbReference type="Pfam" id="PF00069">
    <property type="entry name" value="Pkinase"/>
    <property type="match status" value="1"/>
</dbReference>
<organism evidence="14 15">
    <name type="scientific">Tulasnella calospora MUT 4182</name>
    <dbReference type="NCBI Taxonomy" id="1051891"/>
    <lineage>
        <taxon>Eukaryota</taxon>
        <taxon>Fungi</taxon>
        <taxon>Dikarya</taxon>
        <taxon>Basidiomycota</taxon>
        <taxon>Agaricomycotina</taxon>
        <taxon>Agaricomycetes</taxon>
        <taxon>Cantharellales</taxon>
        <taxon>Tulasnellaceae</taxon>
        <taxon>Tulasnella</taxon>
    </lineage>
</organism>
<evidence type="ECO:0000256" key="1">
    <source>
        <dbReference type="ARBA" id="ARBA00005575"/>
    </source>
</evidence>
<evidence type="ECO:0000256" key="6">
    <source>
        <dbReference type="ARBA" id="ARBA00022840"/>
    </source>
</evidence>
<dbReference type="SMART" id="SM00240">
    <property type="entry name" value="FHA"/>
    <property type="match status" value="1"/>
</dbReference>
<dbReference type="PROSITE" id="PS00107">
    <property type="entry name" value="PROTEIN_KINASE_ATP"/>
    <property type="match status" value="1"/>
</dbReference>
<feature type="compositionally biased region" description="Pro residues" evidence="11">
    <location>
        <begin position="28"/>
        <end position="41"/>
    </location>
</feature>
<accession>A0A0C3QS17</accession>
<dbReference type="SUPFAM" id="SSF49879">
    <property type="entry name" value="SMAD/FHA domain"/>
    <property type="match status" value="1"/>
</dbReference>
<dbReference type="InterPro" id="IPR011009">
    <property type="entry name" value="Kinase-like_dom_sf"/>
</dbReference>
<evidence type="ECO:0000256" key="10">
    <source>
        <dbReference type="PROSITE-ProRule" id="PRU10141"/>
    </source>
</evidence>
<dbReference type="Gene3D" id="2.60.200.20">
    <property type="match status" value="1"/>
</dbReference>
<feature type="binding site" evidence="8">
    <location>
        <begin position="341"/>
        <end position="342"/>
    </location>
    <ligand>
        <name>ATP</name>
        <dbReference type="ChEBI" id="CHEBI:30616"/>
    </ligand>
</feature>
<dbReference type="PANTHER" id="PTHR24350">
    <property type="entry name" value="SERINE/THREONINE-PROTEIN KINASE IAL-RELATED"/>
    <property type="match status" value="1"/>
</dbReference>
<dbReference type="Pfam" id="PF00498">
    <property type="entry name" value="FHA"/>
    <property type="match status" value="1"/>
</dbReference>
<dbReference type="PROSITE" id="PS50011">
    <property type="entry name" value="PROTEIN_KINASE_DOM"/>
    <property type="match status" value="1"/>
</dbReference>
<evidence type="ECO:0000256" key="5">
    <source>
        <dbReference type="ARBA" id="ARBA00022777"/>
    </source>
</evidence>
<feature type="binding site" evidence="10">
    <location>
        <position position="244"/>
    </location>
    <ligand>
        <name>ATP</name>
        <dbReference type="ChEBI" id="CHEBI:30616"/>
    </ligand>
</feature>
<keyword evidence="5" id="KW-0418">Kinase</keyword>
<feature type="region of interest" description="Disordered" evidence="11">
    <location>
        <begin position="1"/>
        <end position="85"/>
    </location>
</feature>
<dbReference type="HOGENOM" id="CLU_000288_63_47_1"/>
<reference evidence="15" key="2">
    <citation type="submission" date="2015-01" db="EMBL/GenBank/DDBJ databases">
        <title>Evolutionary Origins and Diversification of the Mycorrhizal Mutualists.</title>
        <authorList>
            <consortium name="DOE Joint Genome Institute"/>
            <consortium name="Mycorrhizal Genomics Consortium"/>
            <person name="Kohler A."/>
            <person name="Kuo A."/>
            <person name="Nagy L.G."/>
            <person name="Floudas D."/>
            <person name="Copeland A."/>
            <person name="Barry K.W."/>
            <person name="Cichocki N."/>
            <person name="Veneault-Fourrey C."/>
            <person name="LaButti K."/>
            <person name="Lindquist E.A."/>
            <person name="Lipzen A."/>
            <person name="Lundell T."/>
            <person name="Morin E."/>
            <person name="Murat C."/>
            <person name="Riley R."/>
            <person name="Ohm R."/>
            <person name="Sun H."/>
            <person name="Tunlid A."/>
            <person name="Henrissat B."/>
            <person name="Grigoriev I.V."/>
            <person name="Hibbett D.S."/>
            <person name="Martin F."/>
        </authorList>
    </citation>
    <scope>NUCLEOTIDE SEQUENCE [LARGE SCALE GENOMIC DNA]</scope>
    <source>
        <strain evidence="15">MUT 4182</strain>
    </source>
</reference>
<feature type="active site" description="Proton acceptor" evidence="7">
    <location>
        <position position="337"/>
    </location>
</feature>
<evidence type="ECO:0000259" key="12">
    <source>
        <dbReference type="PROSITE" id="PS50006"/>
    </source>
</evidence>
<dbReference type="InterPro" id="IPR017441">
    <property type="entry name" value="Protein_kinase_ATP_BS"/>
</dbReference>
<dbReference type="PROSITE" id="PS50006">
    <property type="entry name" value="FHA_DOMAIN"/>
    <property type="match status" value="1"/>
</dbReference>
<feature type="domain" description="FHA" evidence="12">
    <location>
        <begin position="109"/>
        <end position="162"/>
    </location>
</feature>
<dbReference type="FunFam" id="1.10.510.10:FF:000571">
    <property type="entry name" value="Maternal embryonic leucine zipper kinase"/>
    <property type="match status" value="1"/>
</dbReference>
<keyword evidence="6 8" id="KW-0067">ATP-binding</keyword>
<feature type="binding site" evidence="8">
    <location>
        <position position="361"/>
    </location>
    <ligand>
        <name>ATP</name>
        <dbReference type="ChEBI" id="CHEBI:30616"/>
    </ligand>
</feature>
<dbReference type="InterPro" id="IPR008271">
    <property type="entry name" value="Ser/Thr_kinase_AS"/>
</dbReference>
<evidence type="ECO:0000313" key="14">
    <source>
        <dbReference type="EMBL" id="KIO30704.1"/>
    </source>
</evidence>
<evidence type="ECO:0008006" key="16">
    <source>
        <dbReference type="Google" id="ProtNLM"/>
    </source>
</evidence>
<feature type="binding site" evidence="8">
    <location>
        <position position="240"/>
    </location>
    <ligand>
        <name>ATP</name>
        <dbReference type="ChEBI" id="CHEBI:30616"/>
    </ligand>
</feature>
<dbReference type="GO" id="GO:0005524">
    <property type="term" value="F:ATP binding"/>
    <property type="evidence" value="ECO:0007669"/>
    <property type="project" value="UniProtKB-UniRule"/>
</dbReference>
<feature type="region of interest" description="Disordered" evidence="11">
    <location>
        <begin position="477"/>
        <end position="599"/>
    </location>
</feature>
<keyword evidence="3" id="KW-0808">Transferase</keyword>
<evidence type="ECO:0000256" key="4">
    <source>
        <dbReference type="ARBA" id="ARBA00022741"/>
    </source>
</evidence>
<evidence type="ECO:0000313" key="15">
    <source>
        <dbReference type="Proteomes" id="UP000054248"/>
    </source>
</evidence>
<dbReference type="GO" id="GO:0004674">
    <property type="term" value="F:protein serine/threonine kinase activity"/>
    <property type="evidence" value="ECO:0007669"/>
    <property type="project" value="UniProtKB-KW"/>
</dbReference>
<dbReference type="Proteomes" id="UP000054248">
    <property type="component" value="Unassembled WGS sequence"/>
</dbReference>
<dbReference type="EMBL" id="KN822969">
    <property type="protein sequence ID" value="KIO30704.1"/>
    <property type="molecule type" value="Genomic_DNA"/>
</dbReference>
<dbReference type="InterPro" id="IPR030616">
    <property type="entry name" value="Aur-like"/>
</dbReference>
<dbReference type="PROSITE" id="PS00108">
    <property type="entry name" value="PROTEIN_KINASE_ST"/>
    <property type="match status" value="1"/>
</dbReference>
<keyword evidence="2" id="KW-0723">Serine/threonine-protein kinase</keyword>
<reference evidence="14 15" key="1">
    <citation type="submission" date="2014-04" db="EMBL/GenBank/DDBJ databases">
        <authorList>
            <consortium name="DOE Joint Genome Institute"/>
            <person name="Kuo A."/>
            <person name="Girlanda M."/>
            <person name="Perotto S."/>
            <person name="Kohler A."/>
            <person name="Nagy L.G."/>
            <person name="Floudas D."/>
            <person name="Copeland A."/>
            <person name="Barry K.W."/>
            <person name="Cichocki N."/>
            <person name="Veneault-Fourrey C."/>
            <person name="LaButti K."/>
            <person name="Lindquist E.A."/>
            <person name="Lipzen A."/>
            <person name="Lundell T."/>
            <person name="Morin E."/>
            <person name="Murat C."/>
            <person name="Sun H."/>
            <person name="Tunlid A."/>
            <person name="Henrissat B."/>
            <person name="Grigoriev I.V."/>
            <person name="Hibbett D.S."/>
            <person name="Martin F."/>
            <person name="Nordberg H.P."/>
            <person name="Cantor M.N."/>
            <person name="Hua S.X."/>
        </authorList>
    </citation>
    <scope>NUCLEOTIDE SEQUENCE [LARGE SCALE GENOMIC DNA]</scope>
    <source>
        <strain evidence="14 15">MUT 4182</strain>
    </source>
</reference>
<feature type="domain" description="Protein kinase" evidence="13">
    <location>
        <begin position="211"/>
        <end position="477"/>
    </location>
</feature>
<keyword evidence="15" id="KW-1185">Reference proteome</keyword>
<protein>
    <recommendedName>
        <fullName evidence="16">Protein kinase domain-containing protein</fullName>
    </recommendedName>
</protein>
<evidence type="ECO:0000256" key="11">
    <source>
        <dbReference type="SAM" id="MobiDB-lite"/>
    </source>
</evidence>
<comment type="similarity">
    <text evidence="1">Belongs to the protein kinase superfamily. CAMK Ser/Thr protein kinase family. CHEK2 subfamily.</text>
</comment>
<dbReference type="AlphaFoldDB" id="A0A0C3QS17"/>